<keyword evidence="1" id="KW-0472">Membrane</keyword>
<accession>A0A450YZ69</accession>
<feature type="transmembrane region" description="Helical" evidence="1">
    <location>
        <begin position="20"/>
        <end position="41"/>
    </location>
</feature>
<name>A0A450YZ69_9GAMM</name>
<reference evidence="3" key="1">
    <citation type="submission" date="2019-02" db="EMBL/GenBank/DDBJ databases">
        <authorList>
            <person name="Gruber-Vodicka R. H."/>
            <person name="Seah K. B. B."/>
        </authorList>
    </citation>
    <scope>NUCLEOTIDE SEQUENCE</scope>
    <source>
        <strain evidence="4">BECK_S127</strain>
        <strain evidence="3">BECK_S1320</strain>
        <strain evidence="2">BECK_S1321</strain>
    </source>
</reference>
<dbReference type="EMBL" id="CAADFR010000083">
    <property type="protein sequence ID" value="VFK41064.1"/>
    <property type="molecule type" value="Genomic_DNA"/>
</dbReference>
<dbReference type="AlphaFoldDB" id="A0A450YZ69"/>
<keyword evidence="1" id="KW-1133">Transmembrane helix</keyword>
<dbReference type="EMBL" id="CAADHB010000037">
    <property type="protein sequence ID" value="VFK79149.1"/>
    <property type="molecule type" value="Genomic_DNA"/>
</dbReference>
<feature type="transmembrane region" description="Helical" evidence="1">
    <location>
        <begin position="53"/>
        <end position="71"/>
    </location>
</feature>
<sequence length="169" mass="19250">MTNLVHGLQGISISINPKKYAVFGFLSLLIVAIWLGAGYRWEWLIEIQGNKLYKQFSGFALLALILQQWRFGLRRFTGGKMTMGFMNSHKLLGCLLPLVILFHVKNFGVAYQRMLAAVILVNCLIGILNIEIVRFEKPFFHDTWMALHISLAAVGLALAVYHVYVVYLY</sequence>
<evidence type="ECO:0000256" key="1">
    <source>
        <dbReference type="SAM" id="Phobius"/>
    </source>
</evidence>
<evidence type="ECO:0000313" key="4">
    <source>
        <dbReference type="EMBL" id="VFK79149.1"/>
    </source>
</evidence>
<evidence type="ECO:0000313" key="3">
    <source>
        <dbReference type="EMBL" id="VFK46823.1"/>
    </source>
</evidence>
<dbReference type="EMBL" id="CAADFU010000081">
    <property type="protein sequence ID" value="VFK46823.1"/>
    <property type="molecule type" value="Genomic_DNA"/>
</dbReference>
<gene>
    <name evidence="4" type="ORF">BECKSD772D_GA0070982_103723</name>
    <name evidence="3" type="ORF">BECKSD772E_GA0070983_10814</name>
    <name evidence="2" type="ORF">BECKSD772F_GA0070984_10834</name>
</gene>
<organism evidence="3">
    <name type="scientific">Candidatus Kentrum sp. SD</name>
    <dbReference type="NCBI Taxonomy" id="2126332"/>
    <lineage>
        <taxon>Bacteria</taxon>
        <taxon>Pseudomonadati</taxon>
        <taxon>Pseudomonadota</taxon>
        <taxon>Gammaproteobacteria</taxon>
        <taxon>Candidatus Kentrum</taxon>
    </lineage>
</organism>
<keyword evidence="1" id="KW-0812">Transmembrane</keyword>
<evidence type="ECO:0008006" key="5">
    <source>
        <dbReference type="Google" id="ProtNLM"/>
    </source>
</evidence>
<proteinExistence type="predicted"/>
<protein>
    <recommendedName>
        <fullName evidence="5">Cytochrome b561</fullName>
    </recommendedName>
</protein>
<feature type="transmembrane region" description="Helical" evidence="1">
    <location>
        <begin position="91"/>
        <end position="108"/>
    </location>
</feature>
<evidence type="ECO:0000313" key="2">
    <source>
        <dbReference type="EMBL" id="VFK41064.1"/>
    </source>
</evidence>
<feature type="transmembrane region" description="Helical" evidence="1">
    <location>
        <begin position="114"/>
        <end position="133"/>
    </location>
</feature>
<feature type="transmembrane region" description="Helical" evidence="1">
    <location>
        <begin position="145"/>
        <end position="167"/>
    </location>
</feature>